<dbReference type="InterPro" id="IPR000073">
    <property type="entry name" value="AB_hydrolase_1"/>
</dbReference>
<name>A0ABW2N8F5_9ACTN</name>
<evidence type="ECO:0000259" key="2">
    <source>
        <dbReference type="Pfam" id="PF00561"/>
    </source>
</evidence>
<protein>
    <submittedName>
        <fullName evidence="3">Alpha/beta fold hydrolase</fullName>
    </submittedName>
</protein>
<dbReference type="InterPro" id="IPR000639">
    <property type="entry name" value="Epox_hydrolase-like"/>
</dbReference>
<comment type="caution">
    <text evidence="3">The sequence shown here is derived from an EMBL/GenBank/DDBJ whole genome shotgun (WGS) entry which is preliminary data.</text>
</comment>
<dbReference type="PRINTS" id="PR00412">
    <property type="entry name" value="EPOXHYDRLASE"/>
</dbReference>
<reference evidence="4" key="1">
    <citation type="journal article" date="2019" name="Int. J. Syst. Evol. Microbiol.">
        <title>The Global Catalogue of Microorganisms (GCM) 10K type strain sequencing project: providing services to taxonomists for standard genome sequencing and annotation.</title>
        <authorList>
            <consortium name="The Broad Institute Genomics Platform"/>
            <consortium name="The Broad Institute Genome Sequencing Center for Infectious Disease"/>
            <person name="Wu L."/>
            <person name="Ma J."/>
        </authorList>
    </citation>
    <scope>NUCLEOTIDE SEQUENCE [LARGE SCALE GENOMIC DNA]</scope>
    <source>
        <strain evidence="4">FCH27</strain>
    </source>
</reference>
<dbReference type="PANTHER" id="PTHR43329">
    <property type="entry name" value="EPOXIDE HYDROLASE"/>
    <property type="match status" value="1"/>
</dbReference>
<dbReference type="RefSeq" id="WP_255892070.1">
    <property type="nucleotide sequence ID" value="NZ_JAFMZM010000005.1"/>
</dbReference>
<dbReference type="EMBL" id="JBHTCH010000021">
    <property type="protein sequence ID" value="MFC7362200.1"/>
    <property type="molecule type" value="Genomic_DNA"/>
</dbReference>
<proteinExistence type="predicted"/>
<dbReference type="Pfam" id="PF00561">
    <property type="entry name" value="Abhydrolase_1"/>
    <property type="match status" value="1"/>
</dbReference>
<evidence type="ECO:0000256" key="1">
    <source>
        <dbReference type="ARBA" id="ARBA00022801"/>
    </source>
</evidence>
<dbReference type="GO" id="GO:0016787">
    <property type="term" value="F:hydrolase activity"/>
    <property type="evidence" value="ECO:0007669"/>
    <property type="project" value="UniProtKB-KW"/>
</dbReference>
<keyword evidence="4" id="KW-1185">Reference proteome</keyword>
<evidence type="ECO:0000313" key="4">
    <source>
        <dbReference type="Proteomes" id="UP001596524"/>
    </source>
</evidence>
<keyword evidence="1 3" id="KW-0378">Hydrolase</keyword>
<evidence type="ECO:0000313" key="3">
    <source>
        <dbReference type="EMBL" id="MFC7362200.1"/>
    </source>
</evidence>
<dbReference type="InterPro" id="IPR029058">
    <property type="entry name" value="AB_hydrolase_fold"/>
</dbReference>
<sequence length="383" mass="41467">MHHQITLVRTPKEIHMNQSSKTRYEARRLLAVAGAAATALAGLAVLASTTLSANSATSAPSAHKRVDANIGVVSTAPNLPAGFKSAFKSRFVHANGILQHAVIGGDGPPLLLVHGWPENWYAWRHVMPQLAKDYTVIAVDQRGIGRTEKAEDGYDAGTLADDMAALMTELGHERFAVVGHDTGAVVSYALASDHRDRVARLAFAEIPGPPGVGSLEAPPAPPMFVPEPLNDKLWHIPFNRVDDDLILDMVSSNADAYYRYEYAIQGGKATLPDSAIDYYIKLYTRDRNVLRASFGLYRAWDETLTQNRVVRQATKLTIPVVGIGGVDSWGEHVGHGMELTATNVTTAVVPGGHWVAEQAPTQLLEVLSEFLAPYHTAAGRRTD</sequence>
<dbReference type="Proteomes" id="UP001596524">
    <property type="component" value="Unassembled WGS sequence"/>
</dbReference>
<dbReference type="SUPFAM" id="SSF53474">
    <property type="entry name" value="alpha/beta-Hydrolases"/>
    <property type="match status" value="1"/>
</dbReference>
<feature type="domain" description="AB hydrolase-1" evidence="2">
    <location>
        <begin position="108"/>
        <end position="213"/>
    </location>
</feature>
<dbReference type="Gene3D" id="3.40.50.1820">
    <property type="entry name" value="alpha/beta hydrolase"/>
    <property type="match status" value="1"/>
</dbReference>
<accession>A0ABW2N8F5</accession>
<gene>
    <name evidence="3" type="ORF">ACFQO6_18145</name>
</gene>
<organism evidence="3 4">
    <name type="scientific">Nocardioides astragali</name>
    <dbReference type="NCBI Taxonomy" id="1776736"/>
    <lineage>
        <taxon>Bacteria</taxon>
        <taxon>Bacillati</taxon>
        <taxon>Actinomycetota</taxon>
        <taxon>Actinomycetes</taxon>
        <taxon>Propionibacteriales</taxon>
        <taxon>Nocardioidaceae</taxon>
        <taxon>Nocardioides</taxon>
    </lineage>
</organism>